<name>U4R1F9_9FIRM</name>
<feature type="region of interest" description="Disordered" evidence="1">
    <location>
        <begin position="114"/>
        <end position="155"/>
    </location>
</feature>
<dbReference type="Proteomes" id="UP000016860">
    <property type="component" value="Unassembled WGS sequence"/>
</dbReference>
<evidence type="ECO:0000256" key="1">
    <source>
        <dbReference type="SAM" id="MobiDB-lite"/>
    </source>
</evidence>
<dbReference type="InterPro" id="IPR036388">
    <property type="entry name" value="WH-like_DNA-bd_sf"/>
</dbReference>
<organism evidence="2 3">
    <name type="scientific">Ruminiclostridium papyrosolvens C7</name>
    <dbReference type="NCBI Taxonomy" id="1330534"/>
    <lineage>
        <taxon>Bacteria</taxon>
        <taxon>Bacillati</taxon>
        <taxon>Bacillota</taxon>
        <taxon>Clostridia</taxon>
        <taxon>Eubacteriales</taxon>
        <taxon>Oscillospiraceae</taxon>
        <taxon>Ruminiclostridium</taxon>
    </lineage>
</organism>
<evidence type="ECO:0008006" key="4">
    <source>
        <dbReference type="Google" id="ProtNLM"/>
    </source>
</evidence>
<dbReference type="Gene3D" id="1.10.10.10">
    <property type="entry name" value="Winged helix-like DNA-binding domain superfamily/Winged helix DNA-binding domain"/>
    <property type="match status" value="1"/>
</dbReference>
<dbReference type="RefSeq" id="WP_020815504.1">
    <property type="nucleotide sequence ID" value="NZ_ATAY01000031.1"/>
</dbReference>
<dbReference type="OrthoDB" id="1807191at2"/>
<evidence type="ECO:0000313" key="3">
    <source>
        <dbReference type="Proteomes" id="UP000016860"/>
    </source>
</evidence>
<reference evidence="2 3" key="1">
    <citation type="journal article" date="2013" name="Genome Announc.">
        <title>Draft Genome Sequence of the Cellulolytic Bacterium Clostridium papyrosolvens C7 (ATCC 700395).</title>
        <authorList>
            <person name="Zepeda V."/>
            <person name="Dassa B."/>
            <person name="Borovok I."/>
            <person name="Lamed R."/>
            <person name="Bayer E.A."/>
            <person name="Cate J.H."/>
        </authorList>
    </citation>
    <scope>NUCLEOTIDE SEQUENCE [LARGE SCALE GENOMIC DNA]</scope>
    <source>
        <strain evidence="2 3">C7</strain>
    </source>
</reference>
<feature type="compositionally biased region" description="Basic and acidic residues" evidence="1">
    <location>
        <begin position="128"/>
        <end position="137"/>
    </location>
</feature>
<dbReference type="Pfam" id="PF13730">
    <property type="entry name" value="HTH_36"/>
    <property type="match status" value="1"/>
</dbReference>
<gene>
    <name evidence="2" type="ORF">L323_09855</name>
</gene>
<accession>U4R1F9</accession>
<comment type="caution">
    <text evidence="2">The sequence shown here is derived from an EMBL/GenBank/DDBJ whole genome shotgun (WGS) entry which is preliminary data.</text>
</comment>
<proteinExistence type="predicted"/>
<sequence length="310" mass="34717">MDNFRDILITEGVNSKGFGTISKLVMLDRKLTIQAKAIYAYFCSYAGGGSQPFPSVERILGDLDISEDTYYKHLRFLKAYGYIIVEQRKNGKGTFLSNIYTLTSHPVANPEMVEQLEKKKSSKKHKNVVTEHDKEPSPKNQGTGKEEPSPKFPCTDLPCTEKSGTNINKSFYNINNSFITTTENNSKTDVVVDDSIDINNLKKEVDSTTGGNVNLKVLHKLLNKQGIEKIQYCLQNWAGIVGSQKIGSVESFFVTAVEQGYMVQTQGRSGKSATEKSNRSNFEQRDYPEEYFDSFFSNVSTCSGSERHGE</sequence>
<dbReference type="PATRIC" id="fig|1330534.3.peg.1968"/>
<evidence type="ECO:0000313" key="2">
    <source>
        <dbReference type="EMBL" id="EPR12048.1"/>
    </source>
</evidence>
<dbReference type="EMBL" id="ATAY01000031">
    <property type="protein sequence ID" value="EPR12048.1"/>
    <property type="molecule type" value="Genomic_DNA"/>
</dbReference>
<protein>
    <recommendedName>
        <fullName evidence="4">Helix-turn-helix domain-containing protein</fullName>
    </recommendedName>
</protein>
<dbReference type="AlphaFoldDB" id="U4R1F9"/>
<dbReference type="STRING" id="1330534.L323_09855"/>